<feature type="repeat" description="TPR" evidence="4">
    <location>
        <begin position="212"/>
        <end position="245"/>
    </location>
</feature>
<evidence type="ECO:0000256" key="2">
    <source>
        <dbReference type="ARBA" id="ARBA00022803"/>
    </source>
</evidence>
<evidence type="ECO:0000256" key="1">
    <source>
        <dbReference type="ARBA" id="ARBA00022737"/>
    </source>
</evidence>
<dbReference type="Pfam" id="PF13181">
    <property type="entry name" value="TPR_8"/>
    <property type="match status" value="1"/>
</dbReference>
<gene>
    <name evidence="6" type="ORF">CHIRRI_LOCUS3658</name>
</gene>
<dbReference type="Proteomes" id="UP001153620">
    <property type="component" value="Chromosome 1"/>
</dbReference>
<name>A0A9P0IU12_9DIPT</name>
<reference evidence="6" key="2">
    <citation type="submission" date="2022-10" db="EMBL/GenBank/DDBJ databases">
        <authorList>
            <consortium name="ENA_rothamsted_submissions"/>
            <consortium name="culmorum"/>
            <person name="King R."/>
        </authorList>
    </citation>
    <scope>NUCLEOTIDE SEQUENCE</scope>
</reference>
<keyword evidence="1" id="KW-0677">Repeat</keyword>
<feature type="repeat" description="TPR" evidence="4">
    <location>
        <begin position="178"/>
        <end position="211"/>
    </location>
</feature>
<evidence type="ECO:0000256" key="4">
    <source>
        <dbReference type="PROSITE-ProRule" id="PRU00339"/>
    </source>
</evidence>
<dbReference type="PANTHER" id="PTHR44186:SF1">
    <property type="entry name" value="BARDET-BIEDL SYNDROME 4 PROTEIN"/>
    <property type="match status" value="1"/>
</dbReference>
<dbReference type="Gene3D" id="1.25.40.10">
    <property type="entry name" value="Tetratricopeptide repeat domain"/>
    <property type="match status" value="2"/>
</dbReference>
<dbReference type="SMART" id="SM00028">
    <property type="entry name" value="TPR"/>
    <property type="match status" value="7"/>
</dbReference>
<protein>
    <recommendedName>
        <fullName evidence="8">Bardet-Biedl syndrome 4</fullName>
    </recommendedName>
</protein>
<dbReference type="InterPro" id="IPR011990">
    <property type="entry name" value="TPR-like_helical_dom_sf"/>
</dbReference>
<dbReference type="AlphaFoldDB" id="A0A9P0IU12"/>
<dbReference type="GO" id="GO:0036064">
    <property type="term" value="C:ciliary basal body"/>
    <property type="evidence" value="ECO:0007669"/>
    <property type="project" value="TreeGrafter"/>
</dbReference>
<keyword evidence="7" id="KW-1185">Reference proteome</keyword>
<dbReference type="InterPro" id="IPR019734">
    <property type="entry name" value="TPR_rpt"/>
</dbReference>
<dbReference type="PANTHER" id="PTHR44186">
    <property type="match status" value="1"/>
</dbReference>
<evidence type="ECO:0000313" key="6">
    <source>
        <dbReference type="EMBL" id="CAH1714956.1"/>
    </source>
</evidence>
<evidence type="ECO:0000256" key="5">
    <source>
        <dbReference type="SAM" id="MobiDB-lite"/>
    </source>
</evidence>
<dbReference type="PROSITE" id="PS50005">
    <property type="entry name" value="TPR"/>
    <property type="match status" value="5"/>
</dbReference>
<proteinExistence type="inferred from homology"/>
<dbReference type="SUPFAM" id="SSF48452">
    <property type="entry name" value="TPR-like"/>
    <property type="match status" value="2"/>
</dbReference>
<evidence type="ECO:0008006" key="8">
    <source>
        <dbReference type="Google" id="ProtNLM"/>
    </source>
</evidence>
<evidence type="ECO:0000256" key="3">
    <source>
        <dbReference type="ARBA" id="ARBA00023778"/>
    </source>
</evidence>
<comment type="similarity">
    <text evidence="3">Belongs to the BBS4 family.</text>
</comment>
<feature type="repeat" description="TPR" evidence="4">
    <location>
        <begin position="71"/>
        <end position="104"/>
    </location>
</feature>
<sequence>MNSVHFSVNGNTNQNAVNYTLTTIAEKPKTKVITSSGSNLNWLLHKMYLIGDFTFCKKLIEQQMEMTLNQEFLLHMKGKILREEGHFQEALKCFKRTIEFDSKNANHYKEIGKTLFKLQKYNQSLEIFLKAESYLEAPDYEVYHYIADLLRLNAKHSKANILDVKEYFRRSIMCGKQIHTYKTLANIYRKEKDYTKAIELLEGSLSVAPGNVEILTDLGIMYLKINEVDRAYEKLQEALASEAKHTNCILAVGAIQQTRNDIDLALNTYKNMPNIQNEGFEIWSNIGLCFYRKNKLIAAVSCLKKALWLCPLNYNILYNLGVVLMTAQQFASAFQCFVSAVTLRPESAESFMMLAICLYYLNDAENAQVAFRKSILSSDAIKNPLIYLNYSIFCLECLKNVEESQQYLNNFYNLCETMKVPNEYMQIAENVLVKLPSSMLLPEIRHTQQIKETKILNMNDEDDKSTTAFNDNDDDDNESGSIESKSVENAAADDDLV</sequence>
<feature type="region of interest" description="Disordered" evidence="5">
    <location>
        <begin position="461"/>
        <end position="497"/>
    </location>
</feature>
<reference evidence="6" key="1">
    <citation type="submission" date="2022-01" db="EMBL/GenBank/DDBJ databases">
        <authorList>
            <person name="King R."/>
        </authorList>
    </citation>
    <scope>NUCLEOTIDE SEQUENCE</scope>
</reference>
<dbReference type="GO" id="GO:0061512">
    <property type="term" value="P:protein localization to cilium"/>
    <property type="evidence" value="ECO:0007669"/>
    <property type="project" value="TreeGrafter"/>
</dbReference>
<dbReference type="GO" id="GO:0060271">
    <property type="term" value="P:cilium assembly"/>
    <property type="evidence" value="ECO:0007669"/>
    <property type="project" value="TreeGrafter"/>
</dbReference>
<dbReference type="Pfam" id="PF14559">
    <property type="entry name" value="TPR_19"/>
    <property type="match status" value="1"/>
</dbReference>
<dbReference type="EMBL" id="OU895877">
    <property type="protein sequence ID" value="CAH1714956.1"/>
    <property type="molecule type" value="Genomic_DNA"/>
</dbReference>
<feature type="repeat" description="TPR" evidence="4">
    <location>
        <begin position="314"/>
        <end position="347"/>
    </location>
</feature>
<dbReference type="OrthoDB" id="6598372at2759"/>
<keyword evidence="2 4" id="KW-0802">TPR repeat</keyword>
<organism evidence="6 7">
    <name type="scientific">Chironomus riparius</name>
    <dbReference type="NCBI Taxonomy" id="315576"/>
    <lineage>
        <taxon>Eukaryota</taxon>
        <taxon>Metazoa</taxon>
        <taxon>Ecdysozoa</taxon>
        <taxon>Arthropoda</taxon>
        <taxon>Hexapoda</taxon>
        <taxon>Insecta</taxon>
        <taxon>Pterygota</taxon>
        <taxon>Neoptera</taxon>
        <taxon>Endopterygota</taxon>
        <taxon>Diptera</taxon>
        <taxon>Nematocera</taxon>
        <taxon>Chironomoidea</taxon>
        <taxon>Chironomidae</taxon>
        <taxon>Chironominae</taxon>
        <taxon>Chironomus</taxon>
    </lineage>
</organism>
<evidence type="ECO:0000313" key="7">
    <source>
        <dbReference type="Proteomes" id="UP001153620"/>
    </source>
</evidence>
<accession>A0A9P0IU12</accession>
<feature type="repeat" description="TPR" evidence="4">
    <location>
        <begin position="280"/>
        <end position="313"/>
    </location>
</feature>